<evidence type="ECO:0000313" key="3">
    <source>
        <dbReference type="Proteomes" id="UP000253490"/>
    </source>
</evidence>
<dbReference type="InterPro" id="IPR041692">
    <property type="entry name" value="HHH_9"/>
</dbReference>
<dbReference type="Pfam" id="PF09371">
    <property type="entry name" value="Tex_N"/>
    <property type="match status" value="1"/>
</dbReference>
<dbReference type="SMART" id="SM00316">
    <property type="entry name" value="S1"/>
    <property type="match status" value="1"/>
</dbReference>
<evidence type="ECO:0000313" key="2">
    <source>
        <dbReference type="EMBL" id="RBP70047.1"/>
    </source>
</evidence>
<gene>
    <name evidence="2" type="ORF">DES36_10199</name>
</gene>
<comment type="caution">
    <text evidence="2">The sequence shown here is derived from an EMBL/GenBank/DDBJ whole genome shotgun (WGS) entry which is preliminary data.</text>
</comment>
<dbReference type="PROSITE" id="PS50126">
    <property type="entry name" value="S1"/>
    <property type="match status" value="1"/>
</dbReference>
<dbReference type="FunFam" id="3.30.420.140:FF:000001">
    <property type="entry name" value="RNA-binding transcriptional accessory protein"/>
    <property type="match status" value="1"/>
</dbReference>
<dbReference type="PANTHER" id="PTHR10724">
    <property type="entry name" value="30S RIBOSOMAL PROTEIN S1"/>
    <property type="match status" value="1"/>
</dbReference>
<dbReference type="PANTHER" id="PTHR10724:SF10">
    <property type="entry name" value="S1 RNA-BINDING DOMAIN-CONTAINING PROTEIN 1"/>
    <property type="match status" value="1"/>
</dbReference>
<dbReference type="GO" id="GO:0006412">
    <property type="term" value="P:translation"/>
    <property type="evidence" value="ECO:0007669"/>
    <property type="project" value="TreeGrafter"/>
</dbReference>
<dbReference type="Proteomes" id="UP000253490">
    <property type="component" value="Unassembled WGS sequence"/>
</dbReference>
<dbReference type="RefSeq" id="WP_113919260.1">
    <property type="nucleotide sequence ID" value="NZ_QNRX01000001.1"/>
</dbReference>
<dbReference type="InterPro" id="IPR023323">
    <property type="entry name" value="Tex-like_dom_sf"/>
</dbReference>
<dbReference type="Gene3D" id="1.10.150.310">
    <property type="entry name" value="Tex RuvX-like domain-like"/>
    <property type="match status" value="1"/>
</dbReference>
<dbReference type="Pfam" id="PF00575">
    <property type="entry name" value="S1"/>
    <property type="match status" value="1"/>
</dbReference>
<feature type="domain" description="S1 motif" evidence="1">
    <location>
        <begin position="645"/>
        <end position="714"/>
    </location>
</feature>
<dbReference type="InterPro" id="IPR055179">
    <property type="entry name" value="Tex-like_central_region"/>
</dbReference>
<dbReference type="InterPro" id="IPR018974">
    <property type="entry name" value="Tex-like_N"/>
</dbReference>
<dbReference type="GO" id="GO:0005737">
    <property type="term" value="C:cytoplasm"/>
    <property type="evidence" value="ECO:0007669"/>
    <property type="project" value="UniProtKB-ARBA"/>
</dbReference>
<protein>
    <recommendedName>
        <fullName evidence="1">S1 motif domain-containing protein</fullName>
    </recommendedName>
</protein>
<dbReference type="Pfam" id="PF12836">
    <property type="entry name" value="HHH_3"/>
    <property type="match status" value="1"/>
</dbReference>
<evidence type="ECO:0000259" key="1">
    <source>
        <dbReference type="PROSITE" id="PS50126"/>
    </source>
</evidence>
<keyword evidence="3" id="KW-1185">Reference proteome</keyword>
<dbReference type="InterPro" id="IPR032639">
    <property type="entry name" value="Tex_YqgF"/>
</dbReference>
<dbReference type="InterPro" id="IPR003029">
    <property type="entry name" value="S1_domain"/>
</dbReference>
<dbReference type="FunFam" id="2.40.50.140:FF:000051">
    <property type="entry name" value="RNA-binding transcriptional accessory protein"/>
    <property type="match status" value="1"/>
</dbReference>
<dbReference type="InterPro" id="IPR037027">
    <property type="entry name" value="YqgF/RNaseH-like_dom_sf"/>
</dbReference>
<dbReference type="SUPFAM" id="SSF53098">
    <property type="entry name" value="Ribonuclease H-like"/>
    <property type="match status" value="1"/>
</dbReference>
<dbReference type="InterPro" id="IPR023319">
    <property type="entry name" value="Tex-like_HTH_dom_sf"/>
</dbReference>
<dbReference type="InterPro" id="IPR010994">
    <property type="entry name" value="RuvA_2-like"/>
</dbReference>
<dbReference type="InterPro" id="IPR012337">
    <property type="entry name" value="RNaseH-like_sf"/>
</dbReference>
<dbReference type="Gene3D" id="1.10.10.650">
    <property type="entry name" value="RuvA domain 2-like"/>
    <property type="match status" value="1"/>
</dbReference>
<dbReference type="InterPro" id="IPR006641">
    <property type="entry name" value="YqgF/RNaseH-like_dom"/>
</dbReference>
<dbReference type="Gene3D" id="3.30.420.140">
    <property type="entry name" value="YqgF/RNase H-like domain"/>
    <property type="match status" value="1"/>
</dbReference>
<dbReference type="SUPFAM" id="SSF158832">
    <property type="entry name" value="Tex N-terminal region-like"/>
    <property type="match status" value="1"/>
</dbReference>
<dbReference type="Pfam" id="PF17674">
    <property type="entry name" value="HHH_9"/>
    <property type="match status" value="1"/>
</dbReference>
<dbReference type="GO" id="GO:0006139">
    <property type="term" value="P:nucleobase-containing compound metabolic process"/>
    <property type="evidence" value="ECO:0007669"/>
    <property type="project" value="InterPro"/>
</dbReference>
<proteinExistence type="predicted"/>
<accession>A0A366IFW4</accession>
<dbReference type="Pfam" id="PF16921">
    <property type="entry name" value="Tex_YqgF"/>
    <property type="match status" value="1"/>
</dbReference>
<dbReference type="SUPFAM" id="SSF47781">
    <property type="entry name" value="RuvA domain 2-like"/>
    <property type="match status" value="2"/>
</dbReference>
<dbReference type="AlphaFoldDB" id="A0A366IFW4"/>
<reference evidence="2 3" key="1">
    <citation type="submission" date="2018-06" db="EMBL/GenBank/DDBJ databases">
        <title>Genomic Encyclopedia of Type Strains, Phase IV (KMG-IV): sequencing the most valuable type-strain genomes for metagenomic binning, comparative biology and taxonomic classification.</title>
        <authorList>
            <person name="Goeker M."/>
        </authorList>
    </citation>
    <scope>NUCLEOTIDE SEQUENCE [LARGE SCALE GENOMIC DNA]</scope>
    <source>
        <strain evidence="2 3">DSM 22112</strain>
    </source>
</reference>
<dbReference type="FunFam" id="1.10.150.310:FF:000001">
    <property type="entry name" value="RNA-binding transcriptional accessory protein"/>
    <property type="match status" value="1"/>
</dbReference>
<dbReference type="Gene3D" id="1.10.3500.10">
    <property type="entry name" value="Tex N-terminal region-like"/>
    <property type="match status" value="1"/>
</dbReference>
<sequence length="717" mass="81494">MNKIIEQITKEFNIKRNQVETTIHLIDEGNTIPFIARYRKEATGNLDDVTLRELDERLMYLRHLEKRKEEVLRSIENQGKLTDGLTKKIEMAGILQEVEDLYLPYKQKRKTRAVIARELGLEPLATLIRLQISTDEEILQEGKKYIDLEKKIETGEDAVIKAMDIIAEDISDEAEYRKKIREFVFEYGFLTSTYSKKSQEEITEFEMYYDFSEKVNKIANHRVLATNRGEKKGILNVKVQMDEERILQYLNSKLLNEHTNQFMIDAIKDSYKRLIFPSIEREIRSTLTEVAEKEAIKVFATNLKNYLLQPPVKGRVVLGFDPAFRTGCKLAVVDEFGELLDTATIYPTAPENKIEESEKTLLRLVKNHAITLIAIGNGTASRESEIIVAGFIKKNNLKVEYLVVNEAGASVYSASKLANEEFPDINVSLRGAISIARRLQDPLAELVKIDPKHIGVGQYQHDVNQKELQKSLDGVIEDVVNSVGVDINTASVSLLKNISGLNNTTAQNIIEYRRENGPFTNRATIKKVKKIGDKAFEQAAGFLRISEGENPLDNTAVHPESYEDAIRLLDHFNYKIEDIRTKYSEIGKAFSKVNIEQFSNDLSIGKLTLVDILKEIQKPGRDPRDEFDRPIFKTEVMEVKDLKEGMVLTGTVRNVIDFGAFVDIGVHQDGLVHISQLSDKFVRNPMDVVAVGDIVKVRVIGVDVERGRISLSMKEEQ</sequence>
<dbReference type="InterPro" id="IPR012340">
    <property type="entry name" value="NA-bd_OB-fold"/>
</dbReference>
<dbReference type="SUPFAM" id="SSF50249">
    <property type="entry name" value="Nucleic acid-binding proteins"/>
    <property type="match status" value="1"/>
</dbReference>
<dbReference type="GO" id="GO:0003729">
    <property type="term" value="F:mRNA binding"/>
    <property type="evidence" value="ECO:0007669"/>
    <property type="project" value="UniProtKB-ARBA"/>
</dbReference>
<name>A0A366IFW4_9FIRM</name>
<dbReference type="CDD" id="cd05685">
    <property type="entry name" value="S1_Tex"/>
    <property type="match status" value="1"/>
</dbReference>
<dbReference type="InterPro" id="IPR050437">
    <property type="entry name" value="Ribos_protein_bS1-like"/>
</dbReference>
<dbReference type="GO" id="GO:0003735">
    <property type="term" value="F:structural constituent of ribosome"/>
    <property type="evidence" value="ECO:0007669"/>
    <property type="project" value="TreeGrafter"/>
</dbReference>
<organism evidence="2 3">
    <name type="scientific">Alkalibaculum bacchi</name>
    <dbReference type="NCBI Taxonomy" id="645887"/>
    <lineage>
        <taxon>Bacteria</taxon>
        <taxon>Bacillati</taxon>
        <taxon>Bacillota</taxon>
        <taxon>Clostridia</taxon>
        <taxon>Eubacteriales</taxon>
        <taxon>Eubacteriaceae</taxon>
        <taxon>Alkalibaculum</taxon>
    </lineage>
</organism>
<dbReference type="OrthoDB" id="9804714at2"/>
<dbReference type="EMBL" id="QNRX01000001">
    <property type="protein sequence ID" value="RBP70047.1"/>
    <property type="molecule type" value="Genomic_DNA"/>
</dbReference>
<dbReference type="Pfam" id="PF22706">
    <property type="entry name" value="Tex_central_region"/>
    <property type="match status" value="1"/>
</dbReference>
<dbReference type="InterPro" id="IPR044146">
    <property type="entry name" value="S1_Tex"/>
</dbReference>
<dbReference type="FunFam" id="1.10.10.650:FF:000001">
    <property type="entry name" value="S1 RNA-binding domain 1"/>
    <property type="match status" value="1"/>
</dbReference>
<dbReference type="Gene3D" id="2.40.50.140">
    <property type="entry name" value="Nucleic acid-binding proteins"/>
    <property type="match status" value="1"/>
</dbReference>
<dbReference type="SMART" id="SM00732">
    <property type="entry name" value="YqgFc"/>
    <property type="match status" value="1"/>
</dbReference>